<sequence>MTTLEQMTAFIVGDADDAALDHIIEAVNTRRAADRRKAETVAAATVTKGATVQLAKLSPRTSTA</sequence>
<evidence type="ECO:0000313" key="1">
    <source>
        <dbReference type="EMBL" id="BFO23053.1"/>
    </source>
</evidence>
<dbReference type="EMBL" id="AP035769">
    <property type="protein sequence ID" value="BFO23053.1"/>
    <property type="molecule type" value="Genomic_DNA"/>
</dbReference>
<proteinExistence type="predicted"/>
<reference evidence="1" key="1">
    <citation type="submission" date="2024-06" db="EMBL/GenBank/DDBJ databases">
        <authorList>
            <consortium name="consrtm"/>
            <person name="Uemura M."/>
            <person name="Terahara T."/>
        </authorList>
    </citation>
    <scope>NUCLEOTIDE SEQUENCE</scope>
    <source>
        <strain evidence="1">KM77-8</strain>
        <plasmid evidence="1">pKM77-8_1</plasmid>
    </source>
</reference>
<gene>
    <name evidence="1" type="ORF">SHKM778_94410</name>
</gene>
<reference evidence="1" key="2">
    <citation type="submission" date="2024-07" db="EMBL/GenBank/DDBJ databases">
        <title>Streptomyces haneummycinica sp. nov., a new antibiotic-producing actinobacterium isolated from marine sediment.</title>
        <authorList>
            <person name="Uemura M."/>
            <person name="Hamada M."/>
            <person name="Hirano S."/>
            <person name="Kobayashi K."/>
            <person name="Ohshiro T."/>
            <person name="Kobayashi T."/>
            <person name="Terahara T."/>
        </authorList>
    </citation>
    <scope>NUCLEOTIDE SEQUENCE</scope>
    <source>
        <strain evidence="1">KM77-8</strain>
        <plasmid evidence="1">pKM77-8_1</plasmid>
    </source>
</reference>
<protein>
    <submittedName>
        <fullName evidence="1">Uncharacterized protein</fullName>
    </submittedName>
</protein>
<name>A0AAT9I001_9ACTN</name>
<dbReference type="AlphaFoldDB" id="A0AAT9I001"/>
<geneLocation type="plasmid" evidence="1">
    <name>pKM77-8_1</name>
</geneLocation>
<accession>A0AAT9I001</accession>
<keyword evidence="1" id="KW-0614">Plasmid</keyword>
<organism evidence="1">
    <name type="scientific">Streptomyces haneummycinicus</name>
    <dbReference type="NCBI Taxonomy" id="3074435"/>
    <lineage>
        <taxon>Bacteria</taxon>
        <taxon>Bacillati</taxon>
        <taxon>Actinomycetota</taxon>
        <taxon>Actinomycetes</taxon>
        <taxon>Kitasatosporales</taxon>
        <taxon>Streptomycetaceae</taxon>
        <taxon>Streptomyces</taxon>
    </lineage>
</organism>